<keyword evidence="3" id="KW-1185">Reference proteome</keyword>
<accession>A0ABU1RR47</accession>
<keyword evidence="1" id="KW-0732">Signal</keyword>
<organism evidence="2 3">
    <name type="scientific">Pseudoxanthomonas sacheonensis</name>
    <dbReference type="NCBI Taxonomy" id="443615"/>
    <lineage>
        <taxon>Bacteria</taxon>
        <taxon>Pseudomonadati</taxon>
        <taxon>Pseudomonadota</taxon>
        <taxon>Gammaproteobacteria</taxon>
        <taxon>Lysobacterales</taxon>
        <taxon>Lysobacteraceae</taxon>
        <taxon>Pseudoxanthomonas</taxon>
    </lineage>
</organism>
<feature type="chain" id="PRO_5045960455" evidence="1">
    <location>
        <begin position="26"/>
        <end position="378"/>
    </location>
</feature>
<evidence type="ECO:0000256" key="1">
    <source>
        <dbReference type="SAM" id="SignalP"/>
    </source>
</evidence>
<dbReference type="SUPFAM" id="SSF53474">
    <property type="entry name" value="alpha/beta-Hydrolases"/>
    <property type="match status" value="1"/>
</dbReference>
<evidence type="ECO:0000313" key="2">
    <source>
        <dbReference type="EMBL" id="MDR6840589.1"/>
    </source>
</evidence>
<dbReference type="RefSeq" id="WP_310090488.1">
    <property type="nucleotide sequence ID" value="NZ_JAVDTT010000001.1"/>
</dbReference>
<proteinExistence type="predicted"/>
<sequence>MIWTKKSRITALTLAFGLIAGCGSAPPAAQRTPTQSRLPVVDSGTLDNAPYRVDIPANWNGGLVMLLHGYEPKGVPRTTPWPQNEAAPIFLSQGYAVAASAYASQGWSVADAVPDNERLRSYFEGKYGDSRRTYLVGFSLGGHIALASLENYGSLYDGALSLCGVNTPAASAFNDAVLPSLVAFDYFFPGVMGLASGGLSDPASPAMLDPEAIESALKANEQAAGILSRRLEIARAALPGALMLNYMVLREMQARTGGFPADNRATVYSGFGDDAAFNKAVRRYSGDQNAMKYLADHADLTGRVGKPLVLQSNNDDPTIPKRLTTIYPALAAAAGRSDRVVVLPSAGEGHCGFAPEQIRSAFETLISWVDSGYRPAGP</sequence>
<evidence type="ECO:0000313" key="3">
    <source>
        <dbReference type="Proteomes" id="UP001254759"/>
    </source>
</evidence>
<name>A0ABU1RR47_9GAMM</name>
<feature type="signal peptide" evidence="1">
    <location>
        <begin position="1"/>
        <end position="25"/>
    </location>
</feature>
<dbReference type="Proteomes" id="UP001254759">
    <property type="component" value="Unassembled WGS sequence"/>
</dbReference>
<dbReference type="PROSITE" id="PS51257">
    <property type="entry name" value="PROKAR_LIPOPROTEIN"/>
    <property type="match status" value="1"/>
</dbReference>
<dbReference type="Gene3D" id="3.40.50.1820">
    <property type="entry name" value="alpha/beta hydrolase"/>
    <property type="match status" value="1"/>
</dbReference>
<comment type="caution">
    <text evidence="2">The sequence shown here is derived from an EMBL/GenBank/DDBJ whole genome shotgun (WGS) entry which is preliminary data.</text>
</comment>
<dbReference type="InterPro" id="IPR029058">
    <property type="entry name" value="AB_hydrolase_fold"/>
</dbReference>
<gene>
    <name evidence="2" type="ORF">J2W94_000853</name>
</gene>
<protein>
    <submittedName>
        <fullName evidence="2">Pimeloyl-ACP methyl ester carboxylesterase</fullName>
    </submittedName>
</protein>
<dbReference type="EMBL" id="JAVDTT010000001">
    <property type="protein sequence ID" value="MDR6840589.1"/>
    <property type="molecule type" value="Genomic_DNA"/>
</dbReference>
<reference evidence="2 3" key="1">
    <citation type="submission" date="2023-07" db="EMBL/GenBank/DDBJ databases">
        <title>Sorghum-associated microbial communities from plants grown in Nebraska, USA.</title>
        <authorList>
            <person name="Schachtman D."/>
        </authorList>
    </citation>
    <scope>NUCLEOTIDE SEQUENCE [LARGE SCALE GENOMIC DNA]</scope>
    <source>
        <strain evidence="2 3">BE107</strain>
    </source>
</reference>